<dbReference type="STRING" id="4540.A0A3L6PMK6"/>
<dbReference type="PANTHER" id="PTHR33223:SF6">
    <property type="entry name" value="CCHC-TYPE DOMAIN-CONTAINING PROTEIN"/>
    <property type="match status" value="1"/>
</dbReference>
<evidence type="ECO:0000313" key="3">
    <source>
        <dbReference type="EMBL" id="RLM58845.1"/>
    </source>
</evidence>
<gene>
    <name evidence="3" type="ORF">C2845_PM18G06490</name>
</gene>
<sequence>MPSPHRFNAATLPQYDGESDPKEFLLKYEVSVESNGEGGGGVSAIKAKAFVMVMIGAAQHWYANIPKGQIYSRSQLRSKLLTNFRGLRPEELTSWDFHDCKQGEKETLQEYLHRFVKLRAKALHVADLTVIDANRPLRRVLGQMQAMHHGRALLISCKNIASQIVGEGGGSKHLTKRRRPDQTSGHNQSFGMRTSQSNRTRGQ</sequence>
<dbReference type="OrthoDB" id="1426925at2759"/>
<feature type="compositionally biased region" description="Polar residues" evidence="1">
    <location>
        <begin position="182"/>
        <end position="203"/>
    </location>
</feature>
<dbReference type="PANTHER" id="PTHR33223">
    <property type="entry name" value="CCHC-TYPE DOMAIN-CONTAINING PROTEIN"/>
    <property type="match status" value="1"/>
</dbReference>
<reference evidence="4" key="1">
    <citation type="journal article" date="2019" name="Nat. Commun.">
        <title>The genome of broomcorn millet.</title>
        <authorList>
            <person name="Zou C."/>
            <person name="Miki D."/>
            <person name="Li D."/>
            <person name="Tang Q."/>
            <person name="Xiao L."/>
            <person name="Rajput S."/>
            <person name="Deng P."/>
            <person name="Jia W."/>
            <person name="Huang R."/>
            <person name="Zhang M."/>
            <person name="Sun Y."/>
            <person name="Hu J."/>
            <person name="Fu X."/>
            <person name="Schnable P.S."/>
            <person name="Li F."/>
            <person name="Zhang H."/>
            <person name="Feng B."/>
            <person name="Zhu X."/>
            <person name="Liu R."/>
            <person name="Schnable J.C."/>
            <person name="Zhu J.-K."/>
            <person name="Zhang H."/>
        </authorList>
    </citation>
    <scope>NUCLEOTIDE SEQUENCE [LARGE SCALE GENOMIC DNA]</scope>
</reference>
<dbReference type="EMBL" id="PQIB02000017">
    <property type="protein sequence ID" value="RLM58845.1"/>
    <property type="molecule type" value="Genomic_DNA"/>
</dbReference>
<name>A0A3L6PMK6_PANMI</name>
<organism evidence="3 4">
    <name type="scientific">Panicum miliaceum</name>
    <name type="common">Proso millet</name>
    <name type="synonym">Broomcorn millet</name>
    <dbReference type="NCBI Taxonomy" id="4540"/>
    <lineage>
        <taxon>Eukaryota</taxon>
        <taxon>Viridiplantae</taxon>
        <taxon>Streptophyta</taxon>
        <taxon>Embryophyta</taxon>
        <taxon>Tracheophyta</taxon>
        <taxon>Spermatophyta</taxon>
        <taxon>Magnoliopsida</taxon>
        <taxon>Liliopsida</taxon>
        <taxon>Poales</taxon>
        <taxon>Poaceae</taxon>
        <taxon>PACMAD clade</taxon>
        <taxon>Panicoideae</taxon>
        <taxon>Panicodae</taxon>
        <taxon>Paniceae</taxon>
        <taxon>Panicinae</taxon>
        <taxon>Panicum</taxon>
        <taxon>Panicum sect. Panicum</taxon>
    </lineage>
</organism>
<evidence type="ECO:0000256" key="1">
    <source>
        <dbReference type="SAM" id="MobiDB-lite"/>
    </source>
</evidence>
<proteinExistence type="predicted"/>
<evidence type="ECO:0000259" key="2">
    <source>
        <dbReference type="Pfam" id="PF03732"/>
    </source>
</evidence>
<evidence type="ECO:0000313" key="4">
    <source>
        <dbReference type="Proteomes" id="UP000275267"/>
    </source>
</evidence>
<keyword evidence="4" id="KW-1185">Reference proteome</keyword>
<dbReference type="InterPro" id="IPR005162">
    <property type="entry name" value="Retrotrans_gag_dom"/>
</dbReference>
<dbReference type="Pfam" id="PF03732">
    <property type="entry name" value="Retrotrans_gag"/>
    <property type="match status" value="1"/>
</dbReference>
<feature type="domain" description="Retrotransposon gag" evidence="2">
    <location>
        <begin position="49"/>
        <end position="124"/>
    </location>
</feature>
<dbReference type="Proteomes" id="UP000275267">
    <property type="component" value="Unassembled WGS sequence"/>
</dbReference>
<protein>
    <submittedName>
        <fullName evidence="3">Retrotransposon protein</fullName>
    </submittedName>
</protein>
<feature type="region of interest" description="Disordered" evidence="1">
    <location>
        <begin position="167"/>
        <end position="203"/>
    </location>
</feature>
<comment type="caution">
    <text evidence="3">The sequence shown here is derived from an EMBL/GenBank/DDBJ whole genome shotgun (WGS) entry which is preliminary data.</text>
</comment>
<dbReference type="AlphaFoldDB" id="A0A3L6PMK6"/>
<accession>A0A3L6PMK6</accession>